<proteinExistence type="predicted"/>
<protein>
    <recommendedName>
        <fullName evidence="2">OmpA-like domain-containing protein</fullName>
    </recommendedName>
</protein>
<dbReference type="Proteomes" id="UP000326641">
    <property type="component" value="Unassembled WGS sequence"/>
</dbReference>
<dbReference type="EMBL" id="UXAT02000023">
    <property type="protein sequence ID" value="VUX46878.1"/>
    <property type="molecule type" value="Genomic_DNA"/>
</dbReference>
<dbReference type="SUPFAM" id="SSF103088">
    <property type="entry name" value="OmpA-like"/>
    <property type="match status" value="1"/>
</dbReference>
<organism evidence="3 4">
    <name type="scientific">Candidatus Defluviicoccus seviourii</name>
    <dbReference type="NCBI Taxonomy" id="2565273"/>
    <lineage>
        <taxon>Bacteria</taxon>
        <taxon>Pseudomonadati</taxon>
        <taxon>Pseudomonadota</taxon>
        <taxon>Alphaproteobacteria</taxon>
        <taxon>Rhodospirillales</taxon>
        <taxon>Rhodospirillaceae</taxon>
        <taxon>Defluviicoccus</taxon>
    </lineage>
</organism>
<keyword evidence="4" id="KW-1185">Reference proteome</keyword>
<name>A0A564WFW8_9PROT</name>
<dbReference type="InterPro" id="IPR036737">
    <property type="entry name" value="OmpA-like_sf"/>
</dbReference>
<evidence type="ECO:0000313" key="4">
    <source>
        <dbReference type="Proteomes" id="UP000326641"/>
    </source>
</evidence>
<reference evidence="3" key="1">
    <citation type="submission" date="2018-11" db="EMBL/GenBank/DDBJ databases">
        <authorList>
            <person name="Onetto C."/>
        </authorList>
    </citation>
    <scope>NUCLEOTIDE SEQUENCE [LARGE SCALE GENOMIC DNA]</scope>
</reference>
<dbReference type="AlphaFoldDB" id="A0A564WFW8"/>
<gene>
    <name evidence="3" type="ORF">DF3PA_30106</name>
</gene>
<evidence type="ECO:0000313" key="3">
    <source>
        <dbReference type="EMBL" id="VUX46878.1"/>
    </source>
</evidence>
<feature type="domain" description="OmpA-like" evidence="2">
    <location>
        <begin position="72"/>
        <end position="150"/>
    </location>
</feature>
<dbReference type="Pfam" id="PF00691">
    <property type="entry name" value="OmpA"/>
    <property type="match status" value="1"/>
</dbReference>
<keyword evidence="1" id="KW-0732">Signal</keyword>
<dbReference type="Gene3D" id="3.30.1330.60">
    <property type="entry name" value="OmpA-like domain"/>
    <property type="match status" value="1"/>
</dbReference>
<evidence type="ECO:0000256" key="1">
    <source>
        <dbReference type="SAM" id="SignalP"/>
    </source>
</evidence>
<sequence length="177" mass="18991">MKRRRSLARAASLAAFALIAAATTGAAAMEQTADWLEALRSAPVGAWNSLPPPQEPAQPGEAEPKHALAILTFEPDSAALTEPTRRTLDALAAALTSSDLYTTAFEVQWYADAKRTELNTHALPQRRAAAIYSYLQAQHGITMARVMLRAALRKPAAAPPTLPTESIVIRVVNRGPL</sequence>
<feature type="chain" id="PRO_5024273254" description="OmpA-like domain-containing protein" evidence="1">
    <location>
        <begin position="29"/>
        <end position="177"/>
    </location>
</feature>
<evidence type="ECO:0000259" key="2">
    <source>
        <dbReference type="Pfam" id="PF00691"/>
    </source>
</evidence>
<accession>A0A564WFW8</accession>
<comment type="caution">
    <text evidence="3">The sequence shown here is derived from an EMBL/GenBank/DDBJ whole genome shotgun (WGS) entry which is preliminary data.</text>
</comment>
<feature type="signal peptide" evidence="1">
    <location>
        <begin position="1"/>
        <end position="28"/>
    </location>
</feature>
<dbReference type="InterPro" id="IPR006665">
    <property type="entry name" value="OmpA-like"/>
</dbReference>